<dbReference type="Pfam" id="PF24784">
    <property type="entry name" value="Temptin_C"/>
    <property type="match status" value="1"/>
</dbReference>
<dbReference type="PANTHER" id="PTHR34737">
    <property type="entry name" value="EF-HAND DOMAIN-CONTAINING PROTEIN"/>
    <property type="match status" value="1"/>
</dbReference>
<feature type="signal peptide" evidence="2">
    <location>
        <begin position="1"/>
        <end position="20"/>
    </location>
</feature>
<keyword evidence="2" id="KW-0732">Signal</keyword>
<proteinExistence type="predicted"/>
<protein>
    <recommendedName>
        <fullName evidence="3">Temptin Cys/Cys disulfide domain-containing protein</fullName>
    </recommendedName>
</protein>
<evidence type="ECO:0000313" key="5">
    <source>
        <dbReference type="Proteomes" id="UP001217089"/>
    </source>
</evidence>
<evidence type="ECO:0000313" key="4">
    <source>
        <dbReference type="EMBL" id="KAJ8320050.1"/>
    </source>
</evidence>
<keyword evidence="5" id="KW-1185">Reference proteome</keyword>
<dbReference type="InterPro" id="IPR057626">
    <property type="entry name" value="S-S_Temptin"/>
</dbReference>
<feature type="chain" id="PRO_5047363297" description="Temptin Cys/Cys disulfide domain-containing protein" evidence="2">
    <location>
        <begin position="21"/>
        <end position="116"/>
    </location>
</feature>
<feature type="domain" description="Temptin Cys/Cys disulfide" evidence="3">
    <location>
        <begin position="19"/>
        <end position="112"/>
    </location>
</feature>
<evidence type="ECO:0000256" key="1">
    <source>
        <dbReference type="SAM" id="MobiDB-lite"/>
    </source>
</evidence>
<dbReference type="InterPro" id="IPR055313">
    <property type="entry name" value="Temptin-like"/>
</dbReference>
<dbReference type="PANTHER" id="PTHR34737:SF2">
    <property type="entry name" value="EF-HAND DOMAIN-CONTAINING PROTEIN"/>
    <property type="match status" value="1"/>
</dbReference>
<reference evidence="4 5" key="1">
    <citation type="submission" date="2022-12" db="EMBL/GenBank/DDBJ databases">
        <title>Chromosome-level genome of Tegillarca granosa.</title>
        <authorList>
            <person name="Kim J."/>
        </authorList>
    </citation>
    <scope>NUCLEOTIDE SEQUENCE [LARGE SCALE GENOMIC DNA]</scope>
    <source>
        <strain evidence="4">Teg-2019</strain>
        <tissue evidence="4">Adductor muscle</tissue>
    </source>
</reference>
<name>A0ABQ9FUV2_TEGGR</name>
<gene>
    <name evidence="4" type="ORF">KUTeg_001637</name>
</gene>
<dbReference type="EMBL" id="JARBDR010000141">
    <property type="protein sequence ID" value="KAJ8320050.1"/>
    <property type="molecule type" value="Genomic_DNA"/>
</dbReference>
<sequence>MSVLNIYFVLILFFLDNVNSYGSYRDRIPNGYAIRHPCNGSPWGGVGHVRQGGGGPRNKFGLDYARYRDWRQICQLDSDGDGRTNGEELGDPQCVWTGGPAPATNAPITHPDSHTM</sequence>
<evidence type="ECO:0000256" key="2">
    <source>
        <dbReference type="SAM" id="SignalP"/>
    </source>
</evidence>
<accession>A0ABQ9FUV2</accession>
<dbReference type="Proteomes" id="UP001217089">
    <property type="component" value="Unassembled WGS sequence"/>
</dbReference>
<feature type="region of interest" description="Disordered" evidence="1">
    <location>
        <begin position="78"/>
        <end position="116"/>
    </location>
</feature>
<organism evidence="4 5">
    <name type="scientific">Tegillarca granosa</name>
    <name type="common">Malaysian cockle</name>
    <name type="synonym">Anadara granosa</name>
    <dbReference type="NCBI Taxonomy" id="220873"/>
    <lineage>
        <taxon>Eukaryota</taxon>
        <taxon>Metazoa</taxon>
        <taxon>Spiralia</taxon>
        <taxon>Lophotrochozoa</taxon>
        <taxon>Mollusca</taxon>
        <taxon>Bivalvia</taxon>
        <taxon>Autobranchia</taxon>
        <taxon>Pteriomorphia</taxon>
        <taxon>Arcoida</taxon>
        <taxon>Arcoidea</taxon>
        <taxon>Arcidae</taxon>
        <taxon>Tegillarca</taxon>
    </lineage>
</organism>
<comment type="caution">
    <text evidence="4">The sequence shown here is derived from an EMBL/GenBank/DDBJ whole genome shotgun (WGS) entry which is preliminary data.</text>
</comment>
<evidence type="ECO:0000259" key="3">
    <source>
        <dbReference type="Pfam" id="PF24784"/>
    </source>
</evidence>